<evidence type="ECO:0000313" key="2">
    <source>
        <dbReference type="Proteomes" id="UP001652663"/>
    </source>
</evidence>
<dbReference type="GeneID" id="109573761"/>
<name>A0ABM4QZF1_BOSIN</name>
<evidence type="ECO:0000256" key="1">
    <source>
        <dbReference type="SAM" id="MobiDB-lite"/>
    </source>
</evidence>
<keyword evidence="2" id="KW-1185">Reference proteome</keyword>
<reference evidence="3" key="1">
    <citation type="submission" date="2025-08" db="UniProtKB">
        <authorList>
            <consortium name="RefSeq"/>
        </authorList>
    </citation>
    <scope>IDENTIFICATION</scope>
    <source>
        <tissue evidence="3">Blood</tissue>
    </source>
</reference>
<protein>
    <submittedName>
        <fullName evidence="3">Protein yippee-like 2 isoform X2</fullName>
    </submittedName>
</protein>
<accession>A0ABM4QZF1</accession>
<gene>
    <name evidence="3" type="primary">YPEL2</name>
</gene>
<proteinExistence type="predicted"/>
<feature type="compositionally biased region" description="Gly residues" evidence="1">
    <location>
        <begin position="1"/>
        <end position="10"/>
    </location>
</feature>
<evidence type="ECO:0000313" key="3">
    <source>
        <dbReference type="RefSeq" id="XP_070628682.1"/>
    </source>
</evidence>
<feature type="region of interest" description="Disordered" evidence="1">
    <location>
        <begin position="1"/>
        <end position="24"/>
    </location>
</feature>
<sequence>MRSGGGGGCGFKSAPGARDPAGRSFAAAHPRGAYRGAGRTGLLAACLSQHQGLFQRVSSSHQVAKDWSFSITSPNEFDLLAVQGTLKSLLQYHTLKAVLQRSAFFMIQLSASIRDYWKNHTLLQLKVDALGQPWESEDVLRELDIFCVVIN</sequence>
<dbReference type="Proteomes" id="UP001652663">
    <property type="component" value="Chromosome 19"/>
</dbReference>
<dbReference type="RefSeq" id="XP_070628682.1">
    <property type="nucleotide sequence ID" value="XM_070772581.1"/>
</dbReference>
<organism evidence="2 3">
    <name type="scientific">Bos indicus</name>
    <name type="common">Zebu</name>
    <dbReference type="NCBI Taxonomy" id="9915"/>
    <lineage>
        <taxon>Eukaryota</taxon>
        <taxon>Metazoa</taxon>
        <taxon>Chordata</taxon>
        <taxon>Craniata</taxon>
        <taxon>Vertebrata</taxon>
        <taxon>Euteleostomi</taxon>
        <taxon>Mammalia</taxon>
        <taxon>Eutheria</taxon>
        <taxon>Laurasiatheria</taxon>
        <taxon>Artiodactyla</taxon>
        <taxon>Ruminantia</taxon>
        <taxon>Pecora</taxon>
        <taxon>Bovidae</taxon>
        <taxon>Bovinae</taxon>
        <taxon>Bos</taxon>
    </lineage>
</organism>